<proteinExistence type="predicted"/>
<name>A0AAN9PY69_CANGL</name>
<evidence type="ECO:0000313" key="1">
    <source>
        <dbReference type="EMBL" id="KAK7315441.1"/>
    </source>
</evidence>
<evidence type="ECO:0000313" key="2">
    <source>
        <dbReference type="Proteomes" id="UP001367508"/>
    </source>
</evidence>
<sequence>MSLVLTMPLTKSNVVPAGDMPYLTLAIGQVSIFWSSGGRSKEKAWVHEGRERKREEFKKIPKLNHKDFSGGASEASTVSNARDFVFVLDGVHQEIDGLNCNANHALYPGIMPHNSQHLKASNCFQQQLASYCQTMLALNGAMRPLLQAPYH</sequence>
<accession>A0AAN9PY69</accession>
<reference evidence="1 2" key="1">
    <citation type="submission" date="2024-01" db="EMBL/GenBank/DDBJ databases">
        <title>The genomes of 5 underutilized Papilionoideae crops provide insights into root nodulation and disease resistanc.</title>
        <authorList>
            <person name="Jiang F."/>
        </authorList>
    </citation>
    <scope>NUCLEOTIDE SEQUENCE [LARGE SCALE GENOMIC DNA]</scope>
    <source>
        <strain evidence="1">LVBAO_FW01</strain>
        <tissue evidence="1">Leaves</tissue>
    </source>
</reference>
<organism evidence="1 2">
    <name type="scientific">Canavalia gladiata</name>
    <name type="common">Sword bean</name>
    <name type="synonym">Dolichos gladiatus</name>
    <dbReference type="NCBI Taxonomy" id="3824"/>
    <lineage>
        <taxon>Eukaryota</taxon>
        <taxon>Viridiplantae</taxon>
        <taxon>Streptophyta</taxon>
        <taxon>Embryophyta</taxon>
        <taxon>Tracheophyta</taxon>
        <taxon>Spermatophyta</taxon>
        <taxon>Magnoliopsida</taxon>
        <taxon>eudicotyledons</taxon>
        <taxon>Gunneridae</taxon>
        <taxon>Pentapetalae</taxon>
        <taxon>rosids</taxon>
        <taxon>fabids</taxon>
        <taxon>Fabales</taxon>
        <taxon>Fabaceae</taxon>
        <taxon>Papilionoideae</taxon>
        <taxon>50 kb inversion clade</taxon>
        <taxon>NPAAA clade</taxon>
        <taxon>indigoferoid/millettioid clade</taxon>
        <taxon>Phaseoleae</taxon>
        <taxon>Canavalia</taxon>
    </lineage>
</organism>
<gene>
    <name evidence="1" type="ORF">VNO77_33988</name>
</gene>
<protein>
    <submittedName>
        <fullName evidence="1">Uncharacterized protein</fullName>
    </submittedName>
</protein>
<comment type="caution">
    <text evidence="1">The sequence shown here is derived from an EMBL/GenBank/DDBJ whole genome shotgun (WGS) entry which is preliminary data.</text>
</comment>
<dbReference type="AlphaFoldDB" id="A0AAN9PY69"/>
<keyword evidence="2" id="KW-1185">Reference proteome</keyword>
<dbReference type="EMBL" id="JAYMYQ010000008">
    <property type="protein sequence ID" value="KAK7315441.1"/>
    <property type="molecule type" value="Genomic_DNA"/>
</dbReference>
<dbReference type="Proteomes" id="UP001367508">
    <property type="component" value="Unassembled WGS sequence"/>
</dbReference>